<comment type="pathway">
    <text evidence="2">Porphyrin-containing compound metabolism.</text>
</comment>
<evidence type="ECO:0000256" key="1">
    <source>
        <dbReference type="ARBA" id="ARBA00012825"/>
    </source>
</evidence>
<dbReference type="PANTHER" id="PTHR11603">
    <property type="entry name" value="AAA FAMILY ATPASE"/>
    <property type="match status" value="1"/>
</dbReference>
<dbReference type="Proteomes" id="UP000054383">
    <property type="component" value="Unassembled WGS sequence"/>
</dbReference>
<dbReference type="Gene3D" id="1.10.8.80">
    <property type="entry name" value="Magnesium chelatase subunit I, C-Terminal domain"/>
    <property type="match status" value="1"/>
</dbReference>
<dbReference type="Pfam" id="PF17863">
    <property type="entry name" value="AAA_lid_2"/>
    <property type="match status" value="1"/>
</dbReference>
<feature type="region of interest" description="Disordered" evidence="3">
    <location>
        <begin position="498"/>
        <end position="558"/>
    </location>
</feature>
<protein>
    <recommendedName>
        <fullName evidence="1">magnesium chelatase</fullName>
        <ecNumber evidence="1">6.6.1.1</ecNumber>
    </recommendedName>
</protein>
<name>A0A0U1LQ27_TALIS</name>
<dbReference type="GO" id="GO:0016851">
    <property type="term" value="F:magnesium chelatase activity"/>
    <property type="evidence" value="ECO:0007669"/>
    <property type="project" value="UniProtKB-EC"/>
</dbReference>
<dbReference type="AlphaFoldDB" id="A0A0U1LQ27"/>
<feature type="region of interest" description="Disordered" evidence="3">
    <location>
        <begin position="650"/>
        <end position="716"/>
    </location>
</feature>
<evidence type="ECO:0000259" key="4">
    <source>
        <dbReference type="Pfam" id="PF17863"/>
    </source>
</evidence>
<dbReference type="EMBL" id="CVMT01000001">
    <property type="protein sequence ID" value="CRG84431.1"/>
    <property type="molecule type" value="Genomic_DNA"/>
</dbReference>
<gene>
    <name evidence="5" type="ORF">PISL3812_01719</name>
</gene>
<proteinExistence type="predicted"/>
<dbReference type="EC" id="6.6.1.1" evidence="1"/>
<evidence type="ECO:0000256" key="2">
    <source>
        <dbReference type="ARBA" id="ARBA00023444"/>
    </source>
</evidence>
<dbReference type="InterPro" id="IPR041628">
    <property type="entry name" value="ChlI/MoxR_AAA_lid"/>
</dbReference>
<dbReference type="InterPro" id="IPR052041">
    <property type="entry name" value="Nucleic_acid_metab_PIN/TRAM"/>
</dbReference>
<evidence type="ECO:0000313" key="6">
    <source>
        <dbReference type="Proteomes" id="UP000054383"/>
    </source>
</evidence>
<reference evidence="5 6" key="1">
    <citation type="submission" date="2015-04" db="EMBL/GenBank/DDBJ databases">
        <authorList>
            <person name="Syromyatnikov M.Y."/>
            <person name="Popov V.N."/>
        </authorList>
    </citation>
    <scope>NUCLEOTIDE SEQUENCE [LARGE SCALE GENOMIC DNA]</scope>
    <source>
        <strain evidence="5">WF-38-12</strain>
    </source>
</reference>
<feature type="compositionally biased region" description="Basic and acidic residues" evidence="3">
    <location>
        <begin position="682"/>
        <end position="703"/>
    </location>
</feature>
<sequence length="716" mass="79426">MDAPSNIGHVVSDLSDLELAVLLSLVCQEHCLVETPAASVDDVSSELSLICERAFGLSYAVLDCSSRTSLEDFSNGILAPEMSRGRRYGGNVESVTSSSQSRNQSRFPVDSAYLDERKVVNVIIAKNFDHVDDSVQIQALEIDHLLFCHFHQDNAGYPNLEDDEGWISEDRQSSSSVVKKRHRVDQSRFHDHPITENIISSLRLSSKTVSVSAEVNRYLQNIVVFLRLNRAVVSGISARATRHFLLVAKVMATLHGIDYLTPSIVGLAAKKVYRHRIIVARADDDRSLQYGSQAESVEMLLRGVDADQIIETIPTIEPPTRYPRHITGALRTRYDHLHRLHYQLQDLWHFQLKNHRDPWSIQAAHDFWRRHGPPRTLDSDGGRKFGWNPDGNWILEGIADTENEMADLELNAKKRMRVIGAVMGNSRARVSAAAAAAKSRGLSSAGGNGGGGVAIFDKLHMQSLSQGREMGFTSDARYQNTTRGLIQYTPAVDPPCLQPSNFPWGRDNDDDKNNYITTGGDAYDDKYNRPKLSGSPENPIIIDDDDDDDYHGNKKDEDDADDILHLRKFCEQAITNDGGNNDNEDLFFGSLQDSPSMMGLDRRHYYRCLGKSPEYVPEYIPGSILRDIHCGDETSTSGDAAVVGVTTLSISSSSSSSSPKTIQGKDPTPSSNSSSPSKKRVRSEEVEYLGEARCKKSPKRDADLNQDQVPIAPISI</sequence>
<dbReference type="OrthoDB" id="5582146at2759"/>
<organism evidence="5 6">
    <name type="scientific">Talaromyces islandicus</name>
    <name type="common">Penicillium islandicum</name>
    <dbReference type="NCBI Taxonomy" id="28573"/>
    <lineage>
        <taxon>Eukaryota</taxon>
        <taxon>Fungi</taxon>
        <taxon>Dikarya</taxon>
        <taxon>Ascomycota</taxon>
        <taxon>Pezizomycotina</taxon>
        <taxon>Eurotiomycetes</taxon>
        <taxon>Eurotiomycetidae</taxon>
        <taxon>Eurotiales</taxon>
        <taxon>Trichocomaceae</taxon>
        <taxon>Talaromyces</taxon>
        <taxon>Talaromyces sect. Islandici</taxon>
    </lineage>
</organism>
<accession>A0A0U1LQ27</accession>
<evidence type="ECO:0000313" key="5">
    <source>
        <dbReference type="EMBL" id="CRG84431.1"/>
    </source>
</evidence>
<keyword evidence="6" id="KW-1185">Reference proteome</keyword>
<evidence type="ECO:0000256" key="3">
    <source>
        <dbReference type="SAM" id="MobiDB-lite"/>
    </source>
</evidence>
<feature type="domain" description="ChlI/MoxR AAA lid" evidence="4">
    <location>
        <begin position="229"/>
        <end position="285"/>
    </location>
</feature>
<dbReference type="PANTHER" id="PTHR11603:SF132">
    <property type="entry name" value="C2H2-TYPE DOMAIN-CONTAINING PROTEIN"/>
    <property type="match status" value="1"/>
</dbReference>